<dbReference type="Gene3D" id="3.40.50.10540">
    <property type="entry name" value="Crotonobetainyl-coa:carnitine coa-transferase, domain 1"/>
    <property type="match status" value="1"/>
</dbReference>
<organism evidence="2 3">
    <name type="scientific">Pelagibacterium nitratireducens</name>
    <dbReference type="NCBI Taxonomy" id="1046114"/>
    <lineage>
        <taxon>Bacteria</taxon>
        <taxon>Pseudomonadati</taxon>
        <taxon>Pseudomonadota</taxon>
        <taxon>Alphaproteobacteria</taxon>
        <taxon>Hyphomicrobiales</taxon>
        <taxon>Devosiaceae</taxon>
        <taxon>Pelagibacterium</taxon>
    </lineage>
</organism>
<dbReference type="Pfam" id="PF02515">
    <property type="entry name" value="CoA_transf_3"/>
    <property type="match status" value="1"/>
</dbReference>
<dbReference type="SUPFAM" id="SSF89796">
    <property type="entry name" value="CoA-transferase family III (CaiB/BaiF)"/>
    <property type="match status" value="1"/>
</dbReference>
<gene>
    <name evidence="2" type="ORF">V6617_13485</name>
</gene>
<protein>
    <submittedName>
        <fullName evidence="2">CaiB/BaiF CoA-transferase family protein</fullName>
    </submittedName>
</protein>
<sequence>MSQLPLKGIKVLDLTSVIVGPVATRWLADYGADVIKVEPEGGDLIRTLGGVSSSGRFSPKYLNFNRNKRSLGIDLKHPEAQALMRDLIAQSDIVITNMRHNALVKLGLDYASVSAIRPDVIHCSIVGFDQRGPYAGKPAYDTIVQGASGFADTFARMEGTPRYVPLTITDHIVGFIAVQMVLLALLHRRMTGEGQSIEVPMFENMADFILSEHMGQKVFTGSDGPTGDLRILNPLTQPIRTSDGYICVSANTDKQAFALFDAIDRPDMKTDPRFSSVSARLKNIDLYLSTRDAALARQTSAHWLEIFDRTDVPAMPCHTFESLMADDQLSAVEFFDTLDHPVEGRLTDMRLPNRTSKNWEKPSVPAPDIGQDTDQVLRDLGYPDNRIAALRQAGAVFGRNAEESHNG</sequence>
<dbReference type="Gene3D" id="3.30.1540.10">
    <property type="entry name" value="formyl-coa transferase, domain 3"/>
    <property type="match status" value="1"/>
</dbReference>
<keyword evidence="3" id="KW-1185">Reference proteome</keyword>
<dbReference type="InterPro" id="IPR044855">
    <property type="entry name" value="CoA-Trfase_III_dom3_sf"/>
</dbReference>
<name>A0ABZ2I4E9_9HYPH</name>
<evidence type="ECO:0000256" key="1">
    <source>
        <dbReference type="ARBA" id="ARBA00022679"/>
    </source>
</evidence>
<accession>A0ABZ2I4E9</accession>
<dbReference type="PANTHER" id="PTHR48207">
    <property type="entry name" value="SUCCINATE--HYDROXYMETHYLGLUTARATE COA-TRANSFERASE"/>
    <property type="match status" value="1"/>
</dbReference>
<reference evidence="2 3" key="1">
    <citation type="submission" date="2024-02" db="EMBL/GenBank/DDBJ databases">
        <title>Complete genome sequence of Pelagibacterium nitratireducens ZH15.</title>
        <authorList>
            <person name="Zhao L.H."/>
        </authorList>
    </citation>
    <scope>NUCLEOTIDE SEQUENCE [LARGE SCALE GENOMIC DNA]</scope>
    <source>
        <strain evidence="2 3">ZH15</strain>
    </source>
</reference>
<dbReference type="EMBL" id="CP146275">
    <property type="protein sequence ID" value="WWT32017.1"/>
    <property type="molecule type" value="Genomic_DNA"/>
</dbReference>
<proteinExistence type="predicted"/>
<dbReference type="RefSeq" id="WP_338607482.1">
    <property type="nucleotide sequence ID" value="NZ_CP146275.1"/>
</dbReference>
<dbReference type="InterPro" id="IPR023606">
    <property type="entry name" value="CoA-Trfase_III_dom_1_sf"/>
</dbReference>
<evidence type="ECO:0000313" key="2">
    <source>
        <dbReference type="EMBL" id="WWT32017.1"/>
    </source>
</evidence>
<dbReference type="Proteomes" id="UP001369958">
    <property type="component" value="Chromosome"/>
</dbReference>
<evidence type="ECO:0000313" key="3">
    <source>
        <dbReference type="Proteomes" id="UP001369958"/>
    </source>
</evidence>
<dbReference type="PANTHER" id="PTHR48207:SF4">
    <property type="entry name" value="BLL6097 PROTEIN"/>
    <property type="match status" value="1"/>
</dbReference>
<dbReference type="InterPro" id="IPR050483">
    <property type="entry name" value="CoA-transferase_III_domain"/>
</dbReference>
<dbReference type="InterPro" id="IPR003673">
    <property type="entry name" value="CoA-Trfase_fam_III"/>
</dbReference>
<keyword evidence="1" id="KW-0808">Transferase</keyword>